<feature type="compositionally biased region" description="Polar residues" evidence="12">
    <location>
        <begin position="281"/>
        <end position="298"/>
    </location>
</feature>
<dbReference type="EMBL" id="CAJHNH020000452">
    <property type="protein sequence ID" value="CAG5117773.1"/>
    <property type="molecule type" value="Genomic_DNA"/>
</dbReference>
<evidence type="ECO:0000256" key="3">
    <source>
        <dbReference type="ARBA" id="ARBA00022538"/>
    </source>
</evidence>
<keyword evidence="17" id="KW-1185">Reference proteome</keyword>
<keyword evidence="4 13" id="KW-0812">Transmembrane</keyword>
<dbReference type="SUPFAM" id="SSF81324">
    <property type="entry name" value="Voltage-gated potassium channels"/>
    <property type="match status" value="1"/>
</dbReference>
<dbReference type="InterPro" id="IPR003968">
    <property type="entry name" value="K_chnl_volt-dep_Kv"/>
</dbReference>
<evidence type="ECO:0000256" key="10">
    <source>
        <dbReference type="ARBA" id="ARBA00023136"/>
    </source>
</evidence>
<evidence type="ECO:0000313" key="17">
    <source>
        <dbReference type="Proteomes" id="UP000678393"/>
    </source>
</evidence>
<dbReference type="Pfam" id="PF00520">
    <property type="entry name" value="Ion_trans"/>
    <property type="match status" value="1"/>
</dbReference>
<feature type="transmembrane region" description="Helical" evidence="13">
    <location>
        <begin position="143"/>
        <end position="164"/>
    </location>
</feature>
<dbReference type="PRINTS" id="PR00169">
    <property type="entry name" value="KCHANNEL"/>
</dbReference>
<keyword evidence="6" id="KW-0851">Voltage-gated channel</keyword>
<evidence type="ECO:0000256" key="1">
    <source>
        <dbReference type="ARBA" id="ARBA00004141"/>
    </source>
</evidence>
<feature type="non-terminal residue" evidence="16">
    <location>
        <position position="1"/>
    </location>
</feature>
<dbReference type="PANTHER" id="PTHR11537:SF254">
    <property type="entry name" value="POTASSIUM VOLTAGE-GATED CHANNEL PROTEIN SHAB"/>
    <property type="match status" value="1"/>
</dbReference>
<dbReference type="InterPro" id="IPR027359">
    <property type="entry name" value="Volt_channel_dom_sf"/>
</dbReference>
<keyword evidence="10 13" id="KW-0472">Membrane</keyword>
<organism evidence="16 17">
    <name type="scientific">Candidula unifasciata</name>
    <dbReference type="NCBI Taxonomy" id="100452"/>
    <lineage>
        <taxon>Eukaryota</taxon>
        <taxon>Metazoa</taxon>
        <taxon>Spiralia</taxon>
        <taxon>Lophotrochozoa</taxon>
        <taxon>Mollusca</taxon>
        <taxon>Gastropoda</taxon>
        <taxon>Heterobranchia</taxon>
        <taxon>Euthyneura</taxon>
        <taxon>Panpulmonata</taxon>
        <taxon>Eupulmonata</taxon>
        <taxon>Stylommatophora</taxon>
        <taxon>Helicina</taxon>
        <taxon>Helicoidea</taxon>
        <taxon>Geomitridae</taxon>
        <taxon>Candidula</taxon>
    </lineage>
</organism>
<dbReference type="InterPro" id="IPR028325">
    <property type="entry name" value="VG_K_chnl"/>
</dbReference>
<evidence type="ECO:0000256" key="8">
    <source>
        <dbReference type="ARBA" id="ARBA00022989"/>
    </source>
</evidence>
<dbReference type="PRINTS" id="PR01491">
    <property type="entry name" value="KVCHANNEL"/>
</dbReference>
<keyword evidence="5" id="KW-0631">Potassium channel</keyword>
<comment type="caution">
    <text evidence="16">The sequence shown here is derived from an EMBL/GenBank/DDBJ whole genome shotgun (WGS) entry which is preliminary data.</text>
</comment>
<keyword evidence="11" id="KW-0407">Ion channel</keyword>
<feature type="transmembrane region" description="Helical" evidence="13">
    <location>
        <begin position="176"/>
        <end position="193"/>
    </location>
</feature>
<dbReference type="InterPro" id="IPR003973">
    <property type="entry name" value="K_chnl_volt-dep_Kv2"/>
</dbReference>
<feature type="compositionally biased region" description="Low complexity" evidence="12">
    <location>
        <begin position="591"/>
        <end position="607"/>
    </location>
</feature>
<name>A0A8S3YL10_9EUPU</name>
<feature type="region of interest" description="Disordered" evidence="12">
    <location>
        <begin position="281"/>
        <end position="301"/>
    </location>
</feature>
<dbReference type="Proteomes" id="UP000678393">
    <property type="component" value="Unassembled WGS sequence"/>
</dbReference>
<keyword evidence="2" id="KW-0813">Transport</keyword>
<keyword evidence="3" id="KW-0633">Potassium transport</keyword>
<feature type="region of interest" description="Disordered" evidence="12">
    <location>
        <begin position="630"/>
        <end position="655"/>
    </location>
</feature>
<feature type="domain" description="Ion transport" evidence="15">
    <location>
        <begin position="3"/>
        <end position="235"/>
    </location>
</feature>
<evidence type="ECO:0000256" key="13">
    <source>
        <dbReference type="SAM" id="Phobius"/>
    </source>
</evidence>
<proteinExistence type="predicted"/>
<dbReference type="Gene3D" id="1.20.120.350">
    <property type="entry name" value="Voltage-gated potassium channels. Chain C"/>
    <property type="match status" value="1"/>
</dbReference>
<feature type="compositionally biased region" description="Basic and acidic residues" evidence="12">
    <location>
        <begin position="630"/>
        <end position="640"/>
    </location>
</feature>
<feature type="transmembrane region" description="Helical" evidence="13">
    <location>
        <begin position="205"/>
        <end position="229"/>
    </location>
</feature>
<evidence type="ECO:0000256" key="7">
    <source>
        <dbReference type="ARBA" id="ARBA00022958"/>
    </source>
</evidence>
<feature type="transmembrane region" description="Helical" evidence="13">
    <location>
        <begin position="40"/>
        <end position="61"/>
    </location>
</feature>
<dbReference type="InterPro" id="IPR005821">
    <property type="entry name" value="Ion_trans_dom"/>
</dbReference>
<feature type="signal peptide" evidence="14">
    <location>
        <begin position="1"/>
        <end position="18"/>
    </location>
</feature>
<feature type="compositionally biased region" description="Polar residues" evidence="12">
    <location>
        <begin position="641"/>
        <end position="654"/>
    </location>
</feature>
<evidence type="ECO:0000256" key="9">
    <source>
        <dbReference type="ARBA" id="ARBA00023065"/>
    </source>
</evidence>
<dbReference type="AlphaFoldDB" id="A0A8S3YL10"/>
<keyword evidence="9" id="KW-0406">Ion transport</keyword>
<keyword evidence="14" id="KW-0732">Signal</keyword>
<feature type="non-terminal residue" evidence="16">
    <location>
        <position position="690"/>
    </location>
</feature>
<dbReference type="GO" id="GO:0001508">
    <property type="term" value="P:action potential"/>
    <property type="evidence" value="ECO:0007669"/>
    <property type="project" value="TreeGrafter"/>
</dbReference>
<dbReference type="GO" id="GO:0005251">
    <property type="term" value="F:delayed rectifier potassium channel activity"/>
    <property type="evidence" value="ECO:0007669"/>
    <property type="project" value="TreeGrafter"/>
</dbReference>
<evidence type="ECO:0000259" key="15">
    <source>
        <dbReference type="Pfam" id="PF00520"/>
    </source>
</evidence>
<evidence type="ECO:0000256" key="6">
    <source>
        <dbReference type="ARBA" id="ARBA00022882"/>
    </source>
</evidence>
<evidence type="ECO:0000313" key="16">
    <source>
        <dbReference type="EMBL" id="CAG5117773.1"/>
    </source>
</evidence>
<evidence type="ECO:0000256" key="12">
    <source>
        <dbReference type="SAM" id="MobiDB-lite"/>
    </source>
</evidence>
<dbReference type="Gene3D" id="1.10.287.70">
    <property type="match status" value="1"/>
</dbReference>
<evidence type="ECO:0000256" key="2">
    <source>
        <dbReference type="ARBA" id="ARBA00022448"/>
    </source>
</evidence>
<dbReference type="GO" id="GO:0008076">
    <property type="term" value="C:voltage-gated potassium channel complex"/>
    <property type="evidence" value="ECO:0007669"/>
    <property type="project" value="InterPro"/>
</dbReference>
<feature type="chain" id="PRO_5035814551" description="Ion transport domain-containing protein" evidence="14">
    <location>
        <begin position="19"/>
        <end position="690"/>
    </location>
</feature>
<reference evidence="16" key="1">
    <citation type="submission" date="2021-04" db="EMBL/GenBank/DDBJ databases">
        <authorList>
            <consortium name="Molecular Ecology Group"/>
        </authorList>
    </citation>
    <scope>NUCLEOTIDE SEQUENCE</scope>
</reference>
<dbReference type="OrthoDB" id="296522at2759"/>
<protein>
    <recommendedName>
        <fullName evidence="15">Ion transport domain-containing protein</fullName>
    </recommendedName>
</protein>
<feature type="region of interest" description="Disordered" evidence="12">
    <location>
        <begin position="406"/>
        <end position="435"/>
    </location>
</feature>
<evidence type="ECO:0000256" key="4">
    <source>
        <dbReference type="ARBA" id="ARBA00022692"/>
    </source>
</evidence>
<dbReference type="PANTHER" id="PTHR11537">
    <property type="entry name" value="VOLTAGE-GATED POTASSIUM CHANNEL"/>
    <property type="match status" value="1"/>
</dbReference>
<feature type="compositionally biased region" description="Polar residues" evidence="12">
    <location>
        <begin position="406"/>
        <end position="418"/>
    </location>
</feature>
<evidence type="ECO:0000256" key="11">
    <source>
        <dbReference type="ARBA" id="ARBA00023303"/>
    </source>
</evidence>
<dbReference type="FunFam" id="1.20.120.350:FF:000106">
    <property type="entry name" value="Potassium voltage-gated channel, Shab-related subfamily, member 2"/>
    <property type="match status" value="1"/>
</dbReference>
<dbReference type="FunFam" id="1.10.287.70:FF:000034">
    <property type="entry name" value="Potassium voltage-gated channel subfamily B member"/>
    <property type="match status" value="1"/>
</dbReference>
<dbReference type="PRINTS" id="PR01495">
    <property type="entry name" value="SHABCHANNEL"/>
</dbReference>
<keyword evidence="8 13" id="KW-1133">Transmembrane helix</keyword>
<comment type="subcellular location">
    <subcellularLocation>
        <location evidence="1">Membrane</location>
        <topology evidence="1">Multi-pass membrane protein</topology>
    </subcellularLocation>
</comment>
<feature type="region of interest" description="Disordered" evidence="12">
    <location>
        <begin position="668"/>
        <end position="690"/>
    </location>
</feature>
<sequence>VVAIISILFIVLSTIALTLNTIPALQDRADPSNNQDNPELAVVEAVCIGWFTLEYLARFWASPNKWKFFKGPLNVIDLLAIMPYFISLGLTETNKSTTEQFQNVRRVVQIFRIMRILRILKLARHSTGLQSLGYTLQRSYKELGMLLMFLAIFILLFSSLAYFAEKDEPETKYKSIPETFWWAAITMTTVGYGDIYPKTVLGKVVGSVCCICGVLVIALPIPIIVNNFAEFYKDQMRREKAFKRREALEKAKRTGSIVSFHSINLRDAFARSVDLMEVHTTPSHKGNVESNGGDSCSLDSKRSHGVPVYSSSAVTQDNRMQGEALLYHNNEMLLSPGMEPGSRDDLTTNLSTNNLLDADEESLRRMTSSQPVLNTQSQGHIEGGGIGRVSTDRSGIELQQLPRQISTASSNDTFSSCMTHPHGSPRGSGNHSNGERYRQNIYVNPLDDASSIEPEVIQSPGGTCYDTVFKESHPDPPPHLPQLHHLFHHHHHQQQQKRAPFLSYPHLQKHNNGFNSNQETWFNGNGLDSPNMDSPYSTNGSGSQIVQKLDYGLTTTWERGQPSTFPASRFNFHTVASSPGDIAALNPGAQSTSPDYSSSDSASLLPPDIDKPLSKKASFKRYKSLSVEKHPRVSSIKDRSYSSTDSLHINSTSRPRLKFRKAASLASRLHSSPSTGRKLANYHLISNSKP</sequence>
<keyword evidence="7" id="KW-0630">Potassium</keyword>
<feature type="region of interest" description="Disordered" evidence="12">
    <location>
        <begin position="581"/>
        <end position="610"/>
    </location>
</feature>
<accession>A0A8S3YL10</accession>
<evidence type="ECO:0000256" key="5">
    <source>
        <dbReference type="ARBA" id="ARBA00022826"/>
    </source>
</evidence>
<evidence type="ECO:0000256" key="14">
    <source>
        <dbReference type="SAM" id="SignalP"/>
    </source>
</evidence>
<gene>
    <name evidence="16" type="ORF">CUNI_LOCUS3331</name>
</gene>